<feature type="region of interest" description="Disordered" evidence="3">
    <location>
        <begin position="383"/>
        <end position="427"/>
    </location>
</feature>
<evidence type="ECO:0000256" key="1">
    <source>
        <dbReference type="ARBA" id="ARBA00022553"/>
    </source>
</evidence>
<reference evidence="6" key="1">
    <citation type="journal article" date="2024" name="Algal Res.">
        <title>Biochemical, toxicological and genomic investigation of a high-biomass producing Limnothrix strain isolated from Italian shallow drinking water reservoir.</title>
        <authorList>
            <person name="Simonazzi M."/>
            <person name="Shishido T.K."/>
            <person name="Delbaje E."/>
            <person name="Wahlsten M."/>
            <person name="Fewer D.P."/>
            <person name="Sivonen K."/>
            <person name="Pezzolesi L."/>
            <person name="Pistocchi R."/>
        </authorList>
    </citation>
    <scope>NUCLEOTIDE SEQUENCE [LARGE SCALE GENOMIC DNA]</scope>
    <source>
        <strain evidence="6">LRLZ20PSL1</strain>
    </source>
</reference>
<dbReference type="PANTHER" id="PTHR44591">
    <property type="entry name" value="STRESS RESPONSE REGULATOR PROTEIN 1"/>
    <property type="match status" value="1"/>
</dbReference>
<dbReference type="PROSITE" id="PS50110">
    <property type="entry name" value="RESPONSE_REGULATORY"/>
    <property type="match status" value="1"/>
</dbReference>
<dbReference type="Pfam" id="PF00072">
    <property type="entry name" value="Response_reg"/>
    <property type="match status" value="1"/>
</dbReference>
<keyword evidence="6" id="KW-1185">Reference proteome</keyword>
<dbReference type="SMART" id="SM00448">
    <property type="entry name" value="REC"/>
    <property type="match status" value="1"/>
</dbReference>
<keyword evidence="1 2" id="KW-0597">Phosphoprotein</keyword>
<dbReference type="Proteomes" id="UP001604335">
    <property type="component" value="Unassembled WGS sequence"/>
</dbReference>
<dbReference type="InterPro" id="IPR011006">
    <property type="entry name" value="CheY-like_superfamily"/>
</dbReference>
<evidence type="ECO:0000259" key="4">
    <source>
        <dbReference type="PROSITE" id="PS50110"/>
    </source>
</evidence>
<protein>
    <submittedName>
        <fullName evidence="5">Response regulator</fullName>
    </submittedName>
</protein>
<dbReference type="InterPro" id="IPR001789">
    <property type="entry name" value="Sig_transdc_resp-reg_receiver"/>
</dbReference>
<evidence type="ECO:0000313" key="6">
    <source>
        <dbReference type="Proteomes" id="UP001604335"/>
    </source>
</evidence>
<dbReference type="PANTHER" id="PTHR44591:SF23">
    <property type="entry name" value="CHEY SUBFAMILY"/>
    <property type="match status" value="1"/>
</dbReference>
<dbReference type="EMBL" id="JAZAQF010000088">
    <property type="protein sequence ID" value="MFG3819255.1"/>
    <property type="molecule type" value="Genomic_DNA"/>
</dbReference>
<dbReference type="RefSeq" id="WP_393015064.1">
    <property type="nucleotide sequence ID" value="NZ_JAZAQF010000088.1"/>
</dbReference>
<dbReference type="Gene3D" id="3.40.50.2300">
    <property type="match status" value="1"/>
</dbReference>
<gene>
    <name evidence="5" type="ORF">VPK24_16540</name>
</gene>
<evidence type="ECO:0000256" key="3">
    <source>
        <dbReference type="SAM" id="MobiDB-lite"/>
    </source>
</evidence>
<organism evidence="5 6">
    <name type="scientific">Limnothrix redekei LRLZ20PSL1</name>
    <dbReference type="NCBI Taxonomy" id="3112953"/>
    <lineage>
        <taxon>Bacteria</taxon>
        <taxon>Bacillati</taxon>
        <taxon>Cyanobacteriota</taxon>
        <taxon>Cyanophyceae</taxon>
        <taxon>Pseudanabaenales</taxon>
        <taxon>Pseudanabaenaceae</taxon>
        <taxon>Limnothrix</taxon>
    </lineage>
</organism>
<evidence type="ECO:0000256" key="2">
    <source>
        <dbReference type="PROSITE-ProRule" id="PRU00169"/>
    </source>
</evidence>
<proteinExistence type="predicted"/>
<dbReference type="SUPFAM" id="SSF52172">
    <property type="entry name" value="CheY-like"/>
    <property type="match status" value="1"/>
</dbReference>
<name>A0ABW7CDP0_9CYAN</name>
<comment type="caution">
    <text evidence="5">The sequence shown here is derived from an EMBL/GenBank/DDBJ whole genome shotgun (WGS) entry which is preliminary data.</text>
</comment>
<dbReference type="InterPro" id="IPR050595">
    <property type="entry name" value="Bact_response_regulator"/>
</dbReference>
<accession>A0ABW7CDP0</accession>
<feature type="compositionally biased region" description="Polar residues" evidence="3">
    <location>
        <begin position="400"/>
        <end position="419"/>
    </location>
</feature>
<evidence type="ECO:0000313" key="5">
    <source>
        <dbReference type="EMBL" id="MFG3819255.1"/>
    </source>
</evidence>
<feature type="modified residue" description="4-aspartylphosphate" evidence="2">
    <location>
        <position position="315"/>
    </location>
</feature>
<feature type="domain" description="Response regulatory" evidence="4">
    <location>
        <begin position="266"/>
        <end position="382"/>
    </location>
</feature>
<sequence>MSNQVVGLLSLARAIAQVNHNQVSGTLMVRQGQTHWRLEFHQGKLVCTAGSDHRVRRWRRALMGQQIEPAELTTGQPPASYDPWEYALLSRAVMAGRLDSGKAEQVLAALTLEALTQIATDATIRVTWEVRSNRLLDCAVVGSGLHLPGDRLQQLLKDARDLSQLLPSDRPAQAWIDRGLSLDAGIELDDSRQHTALSLQPLFNGRRTFWDLALKLNQSPAMTARMLGYFFRQQLLTFQVLPDLEFHPMLSSTSSATPATKAEPPLVVCIDDSMVVLQRLERIVTQAGYRFCGMRDSVQALTQLIELKPDLILLDVVMPVVNGYEICAQIRRVKALEHTPIVILTGHDGTIDRVRAKLARASEFLSKVSDSGRILATLERHLPSHNSTRPHAPHPDPSLSGCTTNGQDQGAGFNLNSPPSAFKSALA</sequence>